<dbReference type="Gene3D" id="1.10.260.40">
    <property type="entry name" value="lambda repressor-like DNA-binding domains"/>
    <property type="match status" value="1"/>
</dbReference>
<evidence type="ECO:0000256" key="2">
    <source>
        <dbReference type="ARBA" id="ARBA00023125"/>
    </source>
</evidence>
<dbReference type="InterPro" id="IPR010982">
    <property type="entry name" value="Lambda_DNA-bd_dom_sf"/>
</dbReference>
<dbReference type="GO" id="GO:0003700">
    <property type="term" value="F:DNA-binding transcription factor activity"/>
    <property type="evidence" value="ECO:0007669"/>
    <property type="project" value="TreeGrafter"/>
</dbReference>
<dbReference type="PROSITE" id="PS50932">
    <property type="entry name" value="HTH_LACI_2"/>
    <property type="match status" value="1"/>
</dbReference>
<feature type="region of interest" description="Disordered" evidence="4">
    <location>
        <begin position="1"/>
        <end position="37"/>
    </location>
</feature>
<dbReference type="Pfam" id="PF00356">
    <property type="entry name" value="LacI"/>
    <property type="match status" value="1"/>
</dbReference>
<reference evidence="6" key="1">
    <citation type="submission" date="2023-07" db="EMBL/GenBank/DDBJ databases">
        <title>Sequencing the genomes of 1000 actinobacteria strains.</title>
        <authorList>
            <person name="Klenk H.-P."/>
        </authorList>
    </citation>
    <scope>NUCLEOTIDE SEQUENCE</scope>
    <source>
        <strain evidence="6">DSM 44707</strain>
    </source>
</reference>
<keyword evidence="1" id="KW-0805">Transcription regulation</keyword>
<name>A0AAE3YT18_9ACTN</name>
<keyword evidence="7" id="KW-1185">Reference proteome</keyword>
<dbReference type="EMBL" id="JAVDYB010000001">
    <property type="protein sequence ID" value="MDR7278087.1"/>
    <property type="molecule type" value="Genomic_DNA"/>
</dbReference>
<dbReference type="SUPFAM" id="SSF47413">
    <property type="entry name" value="lambda repressor-like DNA-binding domains"/>
    <property type="match status" value="1"/>
</dbReference>
<evidence type="ECO:0000313" key="7">
    <source>
        <dbReference type="Proteomes" id="UP001183643"/>
    </source>
</evidence>
<protein>
    <submittedName>
        <fullName evidence="6">DNA-binding LacI/PurR family transcriptional regulator</fullName>
    </submittedName>
</protein>
<dbReference type="PANTHER" id="PTHR30146:SF153">
    <property type="entry name" value="LACTOSE OPERON REPRESSOR"/>
    <property type="match status" value="1"/>
</dbReference>
<keyword evidence="3" id="KW-0804">Transcription</keyword>
<dbReference type="AlphaFoldDB" id="A0AAE3YT18"/>
<feature type="domain" description="HTH lacI-type" evidence="5">
    <location>
        <begin position="40"/>
        <end position="94"/>
    </location>
</feature>
<dbReference type="Gene3D" id="3.40.50.2300">
    <property type="match status" value="2"/>
</dbReference>
<organism evidence="6 7">
    <name type="scientific">Catenuloplanes atrovinosus</name>
    <dbReference type="NCBI Taxonomy" id="137266"/>
    <lineage>
        <taxon>Bacteria</taxon>
        <taxon>Bacillati</taxon>
        <taxon>Actinomycetota</taxon>
        <taxon>Actinomycetes</taxon>
        <taxon>Micromonosporales</taxon>
        <taxon>Micromonosporaceae</taxon>
        <taxon>Catenuloplanes</taxon>
    </lineage>
</organism>
<dbReference type="GO" id="GO:0000976">
    <property type="term" value="F:transcription cis-regulatory region binding"/>
    <property type="evidence" value="ECO:0007669"/>
    <property type="project" value="TreeGrafter"/>
</dbReference>
<evidence type="ECO:0000256" key="1">
    <source>
        <dbReference type="ARBA" id="ARBA00023015"/>
    </source>
</evidence>
<accession>A0AAE3YT18</accession>
<dbReference type="SUPFAM" id="SSF53822">
    <property type="entry name" value="Periplasmic binding protein-like I"/>
    <property type="match status" value="1"/>
</dbReference>
<dbReference type="InterPro" id="IPR000843">
    <property type="entry name" value="HTH_LacI"/>
</dbReference>
<dbReference type="InterPro" id="IPR028082">
    <property type="entry name" value="Peripla_BP_I"/>
</dbReference>
<sequence length="383" mass="40495">MGEDRAFSVPAQSGPSDEDRPASARRTTSRRGGAKRPDTVTITDVARHAGVAVSTVSYVLSGKRAISAVTRERVLASIRTLGYHPHAGARALASRRANVIALVLPLRSGMHLPVLMQFATAVVTTARQFDHDVLLVTADEGPHGLRRIAGSAMVDGIVIMDVEMRDPRVPLLRELERPSVLIGFPADAGGLTCVDLDFYRAGAACVDHLVALGHRSLALLGAPAVVYERDTGFARRTRSGFLETARRHGAAAVAQPCEENYPAVRDALARLLAERPDLTGLVVHNEAAVAHVLAALPTLGRHVPRDISVVAICPDELAERSDPALSSVLIPAEEVGRQAVSLLISKVEGESVPDATLLDPRLTARASTASARPALSLSAGLDA</sequence>
<dbReference type="Proteomes" id="UP001183643">
    <property type="component" value="Unassembled WGS sequence"/>
</dbReference>
<keyword evidence="2 6" id="KW-0238">DNA-binding</keyword>
<dbReference type="CDD" id="cd01392">
    <property type="entry name" value="HTH_LacI"/>
    <property type="match status" value="1"/>
</dbReference>
<gene>
    <name evidence="6" type="ORF">J2S41_004865</name>
</gene>
<dbReference type="PANTHER" id="PTHR30146">
    <property type="entry name" value="LACI-RELATED TRANSCRIPTIONAL REPRESSOR"/>
    <property type="match status" value="1"/>
</dbReference>
<dbReference type="Pfam" id="PF13377">
    <property type="entry name" value="Peripla_BP_3"/>
    <property type="match status" value="1"/>
</dbReference>
<dbReference type="SMART" id="SM00354">
    <property type="entry name" value="HTH_LACI"/>
    <property type="match status" value="1"/>
</dbReference>
<proteinExistence type="predicted"/>
<evidence type="ECO:0000313" key="6">
    <source>
        <dbReference type="EMBL" id="MDR7278087.1"/>
    </source>
</evidence>
<evidence type="ECO:0000259" key="5">
    <source>
        <dbReference type="PROSITE" id="PS50932"/>
    </source>
</evidence>
<dbReference type="InterPro" id="IPR046335">
    <property type="entry name" value="LacI/GalR-like_sensor"/>
</dbReference>
<evidence type="ECO:0000256" key="4">
    <source>
        <dbReference type="SAM" id="MobiDB-lite"/>
    </source>
</evidence>
<evidence type="ECO:0000256" key="3">
    <source>
        <dbReference type="ARBA" id="ARBA00023163"/>
    </source>
</evidence>
<comment type="caution">
    <text evidence="6">The sequence shown here is derived from an EMBL/GenBank/DDBJ whole genome shotgun (WGS) entry which is preliminary data.</text>
</comment>